<comment type="caution">
    <text evidence="2">The sequence shown here is derived from an EMBL/GenBank/DDBJ whole genome shotgun (WGS) entry which is preliminary data.</text>
</comment>
<evidence type="ECO:0008006" key="6">
    <source>
        <dbReference type="Google" id="ProtNLM"/>
    </source>
</evidence>
<reference evidence="4" key="2">
    <citation type="submission" date="2016-06" db="EMBL/GenBank/DDBJ databases">
        <authorList>
            <person name="Sutton G."/>
            <person name="Brinkac L."/>
            <person name="Sanka R."/>
            <person name="Adams M."/>
            <person name="Lau E."/>
            <person name="Garcia-Basteiro A."/>
            <person name="Lopez-Varela E."/>
            <person name="Palencia S."/>
        </authorList>
    </citation>
    <scope>NUCLEOTIDE SEQUENCE [LARGE SCALE GENOMIC DNA]</scope>
    <source>
        <strain evidence="4">1274684.2</strain>
    </source>
</reference>
<protein>
    <recommendedName>
        <fullName evidence="6">Acyl-CoA carboxylase subunit epsilon</fullName>
    </recommendedName>
</protein>
<organism evidence="2 5">
    <name type="scientific">Mycolicibacter sinensis (strain JDM601)</name>
    <name type="common">Mycobacterium sinense</name>
    <dbReference type="NCBI Taxonomy" id="875328"/>
    <lineage>
        <taxon>Bacteria</taxon>
        <taxon>Bacillati</taxon>
        <taxon>Actinomycetota</taxon>
        <taxon>Actinomycetes</taxon>
        <taxon>Mycobacteriales</taxon>
        <taxon>Mycobacteriaceae</taxon>
        <taxon>Mycolicibacter</taxon>
    </lineage>
</organism>
<dbReference type="OrthoDB" id="4749910at2"/>
<name>A0A1A2E270_MYCSD</name>
<dbReference type="GO" id="GO:0003989">
    <property type="term" value="F:acetyl-CoA carboxylase activity"/>
    <property type="evidence" value="ECO:0007669"/>
    <property type="project" value="InterPro"/>
</dbReference>
<evidence type="ECO:0000313" key="3">
    <source>
        <dbReference type="EMBL" id="OBK83613.1"/>
    </source>
</evidence>
<dbReference type="Proteomes" id="UP000093985">
    <property type="component" value="Unassembled WGS sequence"/>
</dbReference>
<dbReference type="Proteomes" id="UP000093759">
    <property type="component" value="Unassembled WGS sequence"/>
</dbReference>
<accession>A0A1A2E270</accession>
<evidence type="ECO:0000313" key="4">
    <source>
        <dbReference type="Proteomes" id="UP000093759"/>
    </source>
</evidence>
<reference evidence="2" key="1">
    <citation type="submission" date="2016-06" db="EMBL/GenBank/DDBJ databases">
        <authorList>
            <person name="Kjaerup R.B."/>
            <person name="Dalgaard T.S."/>
            <person name="Juul-Madsen H.R."/>
        </authorList>
    </citation>
    <scope>NUCLEOTIDE SEQUENCE [LARGE SCALE GENOMIC DNA]</scope>
    <source>
        <strain evidence="3">1274684.2</strain>
        <strain evidence="2">852014-51077_SCH5608930-a</strain>
    </source>
</reference>
<evidence type="ECO:0000256" key="1">
    <source>
        <dbReference type="SAM" id="MobiDB-lite"/>
    </source>
</evidence>
<dbReference type="RefSeq" id="WP_064857191.1">
    <property type="nucleotide sequence ID" value="NZ_LZIM01000094.1"/>
</dbReference>
<evidence type="ECO:0000313" key="5">
    <source>
        <dbReference type="Proteomes" id="UP000093985"/>
    </source>
</evidence>
<dbReference type="EMBL" id="LZMF01000137">
    <property type="protein sequence ID" value="OBK83613.1"/>
    <property type="molecule type" value="Genomic_DNA"/>
</dbReference>
<proteinExistence type="predicted"/>
<reference evidence="5" key="3">
    <citation type="submission" date="2016-06" db="EMBL/GenBank/DDBJ databases">
        <authorList>
            <person name="Sutton G."/>
            <person name="Brinkac L."/>
            <person name="Sanka R."/>
            <person name="Adams M."/>
            <person name="Lau E."/>
            <person name="Mehaffy C."/>
            <person name="Tameris M."/>
            <person name="Hatherill M."/>
            <person name="Hanekom W."/>
            <person name="Mahomed H."/>
            <person name="Mcshane H."/>
        </authorList>
    </citation>
    <scope>NUCLEOTIDE SEQUENCE [LARGE SCALE GENOMIC DNA]</scope>
    <source>
        <strain evidence="5">852014-51077_SCH5608930-a</strain>
    </source>
</reference>
<dbReference type="InterPro" id="IPR032716">
    <property type="entry name" value="ACC_epsilon"/>
</dbReference>
<dbReference type="Pfam" id="PF13822">
    <property type="entry name" value="ACC_epsilon"/>
    <property type="match status" value="1"/>
</dbReference>
<dbReference type="EMBL" id="LZIN01000108">
    <property type="protein sequence ID" value="OBF99231.1"/>
    <property type="molecule type" value="Genomic_DNA"/>
</dbReference>
<evidence type="ECO:0000313" key="2">
    <source>
        <dbReference type="EMBL" id="OBF99231.1"/>
    </source>
</evidence>
<gene>
    <name evidence="3" type="ORF">A5648_11360</name>
    <name evidence="2" type="ORF">A5771_19515</name>
</gene>
<sequence length="89" mass="9527">MSAASGDENAAAPEQEAPAAAEPHIRVLKGNPTDEEVAALVAVLGSAGGGVTDAGAQERNLWGHPVDKLRYPLFSWQRITLLERVHMRR</sequence>
<dbReference type="AlphaFoldDB" id="A0A1A2E270"/>
<feature type="region of interest" description="Disordered" evidence="1">
    <location>
        <begin position="1"/>
        <end position="23"/>
    </location>
</feature>
<dbReference type="GO" id="GO:0004658">
    <property type="term" value="F:propionyl-CoA carboxylase activity"/>
    <property type="evidence" value="ECO:0007669"/>
    <property type="project" value="InterPro"/>
</dbReference>
<feature type="compositionally biased region" description="Low complexity" evidence="1">
    <location>
        <begin position="10"/>
        <end position="22"/>
    </location>
</feature>